<dbReference type="PANTHER" id="PTHR22536:SF1">
    <property type="entry name" value="MEDIATOR OF RNA POLYMERASE II TRANSCRIPTION SUBUNIT 19"/>
    <property type="match status" value="1"/>
</dbReference>
<dbReference type="GO" id="GO:0045944">
    <property type="term" value="P:positive regulation of transcription by RNA polymerase II"/>
    <property type="evidence" value="ECO:0007669"/>
    <property type="project" value="TreeGrafter"/>
</dbReference>
<evidence type="ECO:0000313" key="6">
    <source>
        <dbReference type="EMBL" id="KAE8038066.1"/>
    </source>
</evidence>
<keyword evidence="2" id="KW-0805">Transcription regulation</keyword>
<evidence type="ECO:0000256" key="2">
    <source>
        <dbReference type="ARBA" id="ARBA00023015"/>
    </source>
</evidence>
<name>A0A660KVT5_9ROSI</name>
<dbReference type="Proteomes" id="UP000327013">
    <property type="component" value="Chromosome 4"/>
</dbReference>
<keyword evidence="4" id="KW-0539">Nucleus</keyword>
<sequence>MSSQLLLPVILATRKKKPHLKKIWKKALLMVVRKESYITMVYYRAIDVCGQTLFGDDVDQDGKIDMSNWHSNVIKNPSSLKIMNLPYLRYETDNFLDTLSSQCCWMHRNQKEGMQLDQLIQNTSYSRDTIVQIQPFERDILRESFQLRETAPIELPLVEKGIPTVVGKSKSEFKDKERKHKKHKDRDMDKDKEHKRHKHRHKERSKDKDKEKKKDRSGHHDSSADLSKKHHERLATSLITTLSSGALGKL</sequence>
<dbReference type="PANTHER" id="PTHR22536">
    <property type="entry name" value="LUNG CANCER METASTASIS-RELATED LCMR1 PROTEIN"/>
    <property type="match status" value="1"/>
</dbReference>
<feature type="compositionally biased region" description="Basic residues" evidence="5">
    <location>
        <begin position="193"/>
        <end position="203"/>
    </location>
</feature>
<accession>A0A660KVT5</accession>
<dbReference type="EMBL" id="CM017324">
    <property type="protein sequence ID" value="KAE8038066.1"/>
    <property type="molecule type" value="Genomic_DNA"/>
</dbReference>
<evidence type="ECO:0000256" key="1">
    <source>
        <dbReference type="ARBA" id="ARBA00004123"/>
    </source>
</evidence>
<feature type="compositionally biased region" description="Basic and acidic residues" evidence="5">
    <location>
        <begin position="204"/>
        <end position="227"/>
    </location>
</feature>
<evidence type="ECO:0000256" key="5">
    <source>
        <dbReference type="SAM" id="MobiDB-lite"/>
    </source>
</evidence>
<dbReference type="GO" id="GO:0003712">
    <property type="term" value="F:transcription coregulator activity"/>
    <property type="evidence" value="ECO:0007669"/>
    <property type="project" value="InterPro"/>
</dbReference>
<evidence type="ECO:0000313" key="7">
    <source>
        <dbReference type="Proteomes" id="UP000327013"/>
    </source>
</evidence>
<keyword evidence="7" id="KW-1185">Reference proteome</keyword>
<gene>
    <name evidence="6" type="ORF">FH972_010612</name>
</gene>
<keyword evidence="3" id="KW-0804">Transcription</keyword>
<evidence type="ECO:0000256" key="4">
    <source>
        <dbReference type="ARBA" id="ARBA00023242"/>
    </source>
</evidence>
<dbReference type="AlphaFoldDB" id="A0A660KVT5"/>
<feature type="region of interest" description="Disordered" evidence="5">
    <location>
        <begin position="169"/>
        <end position="250"/>
    </location>
</feature>
<evidence type="ECO:0000256" key="3">
    <source>
        <dbReference type="ARBA" id="ARBA00023163"/>
    </source>
</evidence>
<evidence type="ECO:0008006" key="8">
    <source>
        <dbReference type="Google" id="ProtNLM"/>
    </source>
</evidence>
<protein>
    <recommendedName>
        <fullName evidence="8">EF-hand domain-containing protein</fullName>
    </recommendedName>
</protein>
<dbReference type="InterPro" id="IPR019403">
    <property type="entry name" value="Mediator_Med19_met"/>
</dbReference>
<organism evidence="6 7">
    <name type="scientific">Carpinus fangiana</name>
    <dbReference type="NCBI Taxonomy" id="176857"/>
    <lineage>
        <taxon>Eukaryota</taxon>
        <taxon>Viridiplantae</taxon>
        <taxon>Streptophyta</taxon>
        <taxon>Embryophyta</taxon>
        <taxon>Tracheophyta</taxon>
        <taxon>Spermatophyta</taxon>
        <taxon>Magnoliopsida</taxon>
        <taxon>eudicotyledons</taxon>
        <taxon>Gunneridae</taxon>
        <taxon>Pentapetalae</taxon>
        <taxon>rosids</taxon>
        <taxon>fabids</taxon>
        <taxon>Fagales</taxon>
        <taxon>Betulaceae</taxon>
        <taxon>Carpinus</taxon>
    </lineage>
</organism>
<comment type="subcellular location">
    <subcellularLocation>
        <location evidence="1">Nucleus</location>
    </subcellularLocation>
</comment>
<reference evidence="6 7" key="1">
    <citation type="submission" date="2019-06" db="EMBL/GenBank/DDBJ databases">
        <title>A chromosomal-level reference genome of Carpinus fangiana (Coryloideae, Betulaceae).</title>
        <authorList>
            <person name="Yang X."/>
            <person name="Wang Z."/>
            <person name="Zhang L."/>
            <person name="Hao G."/>
            <person name="Liu J."/>
            <person name="Yang Y."/>
        </authorList>
    </citation>
    <scope>NUCLEOTIDE SEQUENCE [LARGE SCALE GENOMIC DNA]</scope>
    <source>
        <strain evidence="6">Cfa_2016G</strain>
        <tissue evidence="6">Leaf</tissue>
    </source>
</reference>
<dbReference type="GO" id="GO:0016592">
    <property type="term" value="C:mediator complex"/>
    <property type="evidence" value="ECO:0007669"/>
    <property type="project" value="InterPro"/>
</dbReference>
<proteinExistence type="predicted"/>